<dbReference type="AlphaFoldDB" id="A0A9D3LMQ8"/>
<dbReference type="Proteomes" id="UP001044222">
    <property type="component" value="Chromosome 16"/>
</dbReference>
<feature type="compositionally biased region" description="Polar residues" evidence="1">
    <location>
        <begin position="24"/>
        <end position="45"/>
    </location>
</feature>
<reference evidence="2" key="1">
    <citation type="submission" date="2021-01" db="EMBL/GenBank/DDBJ databases">
        <title>A chromosome-scale assembly of European eel, Anguilla anguilla.</title>
        <authorList>
            <person name="Henkel C."/>
            <person name="Jong-Raadsen S.A."/>
            <person name="Dufour S."/>
            <person name="Weltzien F.-A."/>
            <person name="Palstra A.P."/>
            <person name="Pelster B."/>
            <person name="Spaink H.P."/>
            <person name="Van Den Thillart G.E."/>
            <person name="Jansen H."/>
            <person name="Zahm M."/>
            <person name="Klopp C."/>
            <person name="Cedric C."/>
            <person name="Louis A."/>
            <person name="Berthelot C."/>
            <person name="Parey E."/>
            <person name="Roest Crollius H."/>
            <person name="Montfort J."/>
            <person name="Robinson-Rechavi M."/>
            <person name="Bucao C."/>
            <person name="Bouchez O."/>
            <person name="Gislard M."/>
            <person name="Lluch J."/>
            <person name="Milhes M."/>
            <person name="Lampietro C."/>
            <person name="Lopez Roques C."/>
            <person name="Donnadieu C."/>
            <person name="Braasch I."/>
            <person name="Desvignes T."/>
            <person name="Postlethwait J."/>
            <person name="Bobe J."/>
            <person name="Guiguen Y."/>
            <person name="Dirks R."/>
        </authorList>
    </citation>
    <scope>NUCLEOTIDE SEQUENCE</scope>
    <source>
        <strain evidence="2">Tag_6206</strain>
        <tissue evidence="2">Liver</tissue>
    </source>
</reference>
<evidence type="ECO:0000256" key="1">
    <source>
        <dbReference type="SAM" id="MobiDB-lite"/>
    </source>
</evidence>
<feature type="compositionally biased region" description="Pro residues" evidence="1">
    <location>
        <begin position="1"/>
        <end position="11"/>
    </location>
</feature>
<accession>A0A9D3LMQ8</accession>
<comment type="caution">
    <text evidence="2">The sequence shown here is derived from an EMBL/GenBank/DDBJ whole genome shotgun (WGS) entry which is preliminary data.</text>
</comment>
<sequence>MDKPSTTPPQPAQNQPSTTPPQPAQNQPSTTASEQAQAQKLSAGTSGREDPEEEVLEEVPVEVLVEQLEEPDFEASGDRVALGLGQLFSKLKTDSG</sequence>
<dbReference type="EMBL" id="JAFIRN010000016">
    <property type="protein sequence ID" value="KAG5833151.1"/>
    <property type="molecule type" value="Genomic_DNA"/>
</dbReference>
<protein>
    <submittedName>
        <fullName evidence="2">Uncharacterized protein</fullName>
    </submittedName>
</protein>
<name>A0A9D3LMQ8_ANGAN</name>
<evidence type="ECO:0000313" key="3">
    <source>
        <dbReference type="Proteomes" id="UP001044222"/>
    </source>
</evidence>
<keyword evidence="3" id="KW-1185">Reference proteome</keyword>
<evidence type="ECO:0000313" key="2">
    <source>
        <dbReference type="EMBL" id="KAG5833151.1"/>
    </source>
</evidence>
<gene>
    <name evidence="2" type="ORF">ANANG_G00272800</name>
</gene>
<feature type="region of interest" description="Disordered" evidence="1">
    <location>
        <begin position="1"/>
        <end position="56"/>
    </location>
</feature>
<organism evidence="2 3">
    <name type="scientific">Anguilla anguilla</name>
    <name type="common">European freshwater eel</name>
    <name type="synonym">Muraena anguilla</name>
    <dbReference type="NCBI Taxonomy" id="7936"/>
    <lineage>
        <taxon>Eukaryota</taxon>
        <taxon>Metazoa</taxon>
        <taxon>Chordata</taxon>
        <taxon>Craniata</taxon>
        <taxon>Vertebrata</taxon>
        <taxon>Euteleostomi</taxon>
        <taxon>Actinopterygii</taxon>
        <taxon>Neopterygii</taxon>
        <taxon>Teleostei</taxon>
        <taxon>Anguilliformes</taxon>
        <taxon>Anguillidae</taxon>
        <taxon>Anguilla</taxon>
    </lineage>
</organism>
<proteinExistence type="predicted"/>